<dbReference type="Proteomes" id="UP001054902">
    <property type="component" value="Unassembled WGS sequence"/>
</dbReference>
<dbReference type="Gene3D" id="2.60.120.580">
    <property type="entry name" value="Acetamidase/Formamidase-like domains"/>
    <property type="match status" value="2"/>
</dbReference>
<feature type="signal peptide" evidence="1">
    <location>
        <begin position="1"/>
        <end position="22"/>
    </location>
</feature>
<organism evidence="2 3">
    <name type="scientific">Chaetoceros tenuissimus</name>
    <dbReference type="NCBI Taxonomy" id="426638"/>
    <lineage>
        <taxon>Eukaryota</taxon>
        <taxon>Sar</taxon>
        <taxon>Stramenopiles</taxon>
        <taxon>Ochrophyta</taxon>
        <taxon>Bacillariophyta</taxon>
        <taxon>Coscinodiscophyceae</taxon>
        <taxon>Chaetocerotophycidae</taxon>
        <taxon>Chaetocerotales</taxon>
        <taxon>Chaetocerotaceae</taxon>
        <taxon>Chaetoceros</taxon>
    </lineage>
</organism>
<dbReference type="PANTHER" id="PTHR31891">
    <property type="entry name" value="FORMAMIDASE C869.04-RELATED"/>
    <property type="match status" value="1"/>
</dbReference>
<name>A0AAD3D1H7_9STRA</name>
<comment type="caution">
    <text evidence="2">The sequence shown here is derived from an EMBL/GenBank/DDBJ whole genome shotgun (WGS) entry which is preliminary data.</text>
</comment>
<dbReference type="GO" id="GO:0016811">
    <property type="term" value="F:hydrolase activity, acting on carbon-nitrogen (but not peptide) bonds, in linear amides"/>
    <property type="evidence" value="ECO:0007669"/>
    <property type="project" value="InterPro"/>
</dbReference>
<dbReference type="InterPro" id="IPR004304">
    <property type="entry name" value="FmdA_AmdA"/>
</dbReference>
<dbReference type="EMBL" id="BLLK01000051">
    <property type="protein sequence ID" value="GFH55963.1"/>
    <property type="molecule type" value="Genomic_DNA"/>
</dbReference>
<keyword evidence="3" id="KW-1185">Reference proteome</keyword>
<dbReference type="Pfam" id="PF03069">
    <property type="entry name" value="FmdA_AmdA"/>
    <property type="match status" value="1"/>
</dbReference>
<evidence type="ECO:0000313" key="2">
    <source>
        <dbReference type="EMBL" id="GFH55963.1"/>
    </source>
</evidence>
<dbReference type="Gene3D" id="3.10.28.20">
    <property type="entry name" value="Acetamidase/Formamidase-like domains"/>
    <property type="match status" value="1"/>
</dbReference>
<proteinExistence type="predicted"/>
<dbReference type="PANTHER" id="PTHR31891:SF1">
    <property type="entry name" value="FORMAMIDASE C869.04-RELATED"/>
    <property type="match status" value="1"/>
</dbReference>
<evidence type="ECO:0000313" key="3">
    <source>
        <dbReference type="Proteomes" id="UP001054902"/>
    </source>
</evidence>
<evidence type="ECO:0000256" key="1">
    <source>
        <dbReference type="SAM" id="SignalP"/>
    </source>
</evidence>
<dbReference type="SUPFAM" id="SSF141130">
    <property type="entry name" value="Acetamidase/Formamidase-like"/>
    <property type="match status" value="1"/>
</dbReference>
<accession>A0AAD3D1H7</accession>
<protein>
    <recommendedName>
        <fullName evidence="4">Acetamidase</fullName>
    </recommendedName>
</protein>
<reference evidence="2 3" key="1">
    <citation type="journal article" date="2021" name="Sci. Rep.">
        <title>The genome of the diatom Chaetoceros tenuissimus carries an ancient integrated fragment of an extant virus.</title>
        <authorList>
            <person name="Hongo Y."/>
            <person name="Kimura K."/>
            <person name="Takaki Y."/>
            <person name="Yoshida Y."/>
            <person name="Baba S."/>
            <person name="Kobayashi G."/>
            <person name="Nagasaki K."/>
            <person name="Hano T."/>
            <person name="Tomaru Y."/>
        </authorList>
    </citation>
    <scope>NUCLEOTIDE SEQUENCE [LARGE SCALE GENOMIC DNA]</scope>
    <source>
        <strain evidence="2 3">NIES-3715</strain>
    </source>
</reference>
<dbReference type="AlphaFoldDB" id="A0AAD3D1H7"/>
<gene>
    <name evidence="2" type="ORF">CTEN210_12439</name>
</gene>
<feature type="chain" id="PRO_5042072925" description="Acetamidase" evidence="1">
    <location>
        <begin position="23"/>
        <end position="464"/>
    </location>
</feature>
<keyword evidence="1" id="KW-0732">Signal</keyword>
<evidence type="ECO:0008006" key="4">
    <source>
        <dbReference type="Google" id="ProtNLM"/>
    </source>
</evidence>
<sequence length="464" mass="51063">MNLRFNFLTLVTLLSLSSDVAAKKKKKEYIALSNETVHWGYFSKNEAPVIYIDSGTTVTVEMATHHACDDWDKMISGDPGMESVFSWDEDGKGEDFRGATGGGDGVHVLTGPIYVNDAEPGDILKVEIKDLYPRKNPDGKTYGSNAAAWWGFQARVNKVNGEPFYSGSFSGTPDKNDEVITIYEIEGDYAIPSYQFEWPKITDPQGVLRDFIAYPGTCVPHDAHGDTVPSSEVADQGWTKSDPITYYDDPFPAKIPINYHIGCMGLPPASHDAVDSIPPMVTGGNLDNKRIGKGMTMYYPVAVQGALLSMGDAHTAQGDSELDGTGIETSITGDFKITAIKAADFEDWHEVIDFPLGETDTEYIVHGFTETNYLETYAENPGDIYSNSSIDKAMKNCYTQTRKFVMARWGLTEIEATTVITQGIDFAMTQLVDGNWGVHAVVPKMIFEGGKKPKSNKGRKNLRK</sequence>